<name>A0AAV7XJA6_9NEOP</name>
<keyword evidence="4 5" id="KW-0472">Membrane</keyword>
<keyword evidence="3 5" id="KW-1133">Transmembrane helix</keyword>
<feature type="transmembrane region" description="Helical" evidence="5">
    <location>
        <begin position="348"/>
        <end position="366"/>
    </location>
</feature>
<feature type="transmembrane region" description="Helical" evidence="5">
    <location>
        <begin position="39"/>
        <end position="61"/>
    </location>
</feature>
<dbReference type="GO" id="GO:0016020">
    <property type="term" value="C:membrane"/>
    <property type="evidence" value="ECO:0007669"/>
    <property type="project" value="UniProtKB-SubCell"/>
</dbReference>
<keyword evidence="8" id="KW-1185">Reference proteome</keyword>
<gene>
    <name evidence="7" type="ORF">ONE63_010390</name>
</gene>
<comment type="caution">
    <text evidence="7">The sequence shown here is derived from an EMBL/GenBank/DDBJ whole genome shotgun (WGS) entry which is preliminary data.</text>
</comment>
<dbReference type="InterPro" id="IPR013057">
    <property type="entry name" value="AA_transpt_TM"/>
</dbReference>
<evidence type="ECO:0000256" key="3">
    <source>
        <dbReference type="ARBA" id="ARBA00022989"/>
    </source>
</evidence>
<sequence>MDWNAVEESIEDDLKCSISSGTIESQRPRAGNSPGSGRLSTIFLIINAALGAGLLNFPQAFDQAGGIVTALAVQAVLLFWIVGGLLILAHCSDKAGALTLQDVLQAACGKTGLIVCSITIALYCFGTCVTFLIIIGDQFDRVLLSVWGSDFCHHWYLNRSCTMTLSSIVFILPLCYSKRIDFLRYVSSAGVLAVLYVVCLIAYKYWAGSFVPGPIKTAPSSWTDIFLVVPAICFGYQCHVSVIPIYSCLQHRTLNNFTIVCIFAIVFCVAAYSAAGVCGYLTFGSYVESDILESYSGENVFVLLGIGAIAIKTFTTYPLLLFCGREAMYTVFCELFSASQTDIALTEFRRRCFIATWWFILTLVVAVDSPDIGIVIDVLGSLAAVFIFVFPGICLLQSTLRSDPGLYLNKHRFLVLAAFAFIVVGTFIFGVVLTQAIERFGYSVKGTERLCK</sequence>
<feature type="domain" description="Amino acid transporter transmembrane" evidence="6">
    <location>
        <begin position="38"/>
        <end position="437"/>
    </location>
</feature>
<dbReference type="AlphaFoldDB" id="A0AAV7XJA6"/>
<accession>A0AAV7XJA6</accession>
<evidence type="ECO:0000313" key="7">
    <source>
        <dbReference type="EMBL" id="KAJ1523832.1"/>
    </source>
</evidence>
<protein>
    <recommendedName>
        <fullName evidence="6">Amino acid transporter transmembrane domain-containing protein</fullName>
    </recommendedName>
</protein>
<proteinExistence type="predicted"/>
<feature type="transmembrane region" description="Helical" evidence="5">
    <location>
        <begin position="372"/>
        <end position="393"/>
    </location>
</feature>
<comment type="subcellular location">
    <subcellularLocation>
        <location evidence="1">Membrane</location>
        <topology evidence="1">Multi-pass membrane protein</topology>
    </subcellularLocation>
</comment>
<dbReference type="EMBL" id="JAPTSV010000009">
    <property type="protein sequence ID" value="KAJ1523832.1"/>
    <property type="molecule type" value="Genomic_DNA"/>
</dbReference>
<reference evidence="7" key="1">
    <citation type="submission" date="2022-12" db="EMBL/GenBank/DDBJ databases">
        <title>Chromosome-level genome assembly of the bean flower thrips Megalurothrips usitatus.</title>
        <authorList>
            <person name="Ma L."/>
            <person name="Liu Q."/>
            <person name="Li H."/>
            <person name="Cai W."/>
        </authorList>
    </citation>
    <scope>NUCLEOTIDE SEQUENCE</scope>
    <source>
        <strain evidence="7">Cailab_2022a</strain>
    </source>
</reference>
<feature type="transmembrane region" description="Helical" evidence="5">
    <location>
        <begin position="257"/>
        <end position="282"/>
    </location>
</feature>
<feature type="transmembrane region" description="Helical" evidence="5">
    <location>
        <begin position="302"/>
        <end position="322"/>
    </location>
</feature>
<organism evidence="7 8">
    <name type="scientific">Megalurothrips usitatus</name>
    <name type="common">bean blossom thrips</name>
    <dbReference type="NCBI Taxonomy" id="439358"/>
    <lineage>
        <taxon>Eukaryota</taxon>
        <taxon>Metazoa</taxon>
        <taxon>Ecdysozoa</taxon>
        <taxon>Arthropoda</taxon>
        <taxon>Hexapoda</taxon>
        <taxon>Insecta</taxon>
        <taxon>Pterygota</taxon>
        <taxon>Neoptera</taxon>
        <taxon>Paraneoptera</taxon>
        <taxon>Thysanoptera</taxon>
        <taxon>Terebrantia</taxon>
        <taxon>Thripoidea</taxon>
        <taxon>Thripidae</taxon>
        <taxon>Megalurothrips</taxon>
    </lineage>
</organism>
<evidence type="ECO:0000259" key="6">
    <source>
        <dbReference type="Pfam" id="PF01490"/>
    </source>
</evidence>
<evidence type="ECO:0000256" key="1">
    <source>
        <dbReference type="ARBA" id="ARBA00004141"/>
    </source>
</evidence>
<feature type="transmembrane region" description="Helical" evidence="5">
    <location>
        <begin position="225"/>
        <end position="245"/>
    </location>
</feature>
<evidence type="ECO:0000256" key="4">
    <source>
        <dbReference type="ARBA" id="ARBA00023136"/>
    </source>
</evidence>
<dbReference type="Pfam" id="PF01490">
    <property type="entry name" value="Aa_trans"/>
    <property type="match status" value="1"/>
</dbReference>
<dbReference type="PANTHER" id="PTHR22950:SF652">
    <property type="entry name" value="TRANSMEMBRANE AMINO ACID TRANSPORTER FAMILY PROTEIN"/>
    <property type="match status" value="1"/>
</dbReference>
<keyword evidence="2 5" id="KW-0812">Transmembrane</keyword>
<feature type="transmembrane region" description="Helical" evidence="5">
    <location>
        <begin position="182"/>
        <end position="205"/>
    </location>
</feature>
<evidence type="ECO:0000256" key="2">
    <source>
        <dbReference type="ARBA" id="ARBA00022692"/>
    </source>
</evidence>
<feature type="transmembrane region" description="Helical" evidence="5">
    <location>
        <begin position="413"/>
        <end position="437"/>
    </location>
</feature>
<feature type="transmembrane region" description="Helical" evidence="5">
    <location>
        <begin position="67"/>
        <end position="91"/>
    </location>
</feature>
<feature type="transmembrane region" description="Helical" evidence="5">
    <location>
        <begin position="112"/>
        <end position="135"/>
    </location>
</feature>
<evidence type="ECO:0000256" key="5">
    <source>
        <dbReference type="SAM" id="Phobius"/>
    </source>
</evidence>
<dbReference type="Proteomes" id="UP001075354">
    <property type="component" value="Chromosome 9"/>
</dbReference>
<dbReference type="PANTHER" id="PTHR22950">
    <property type="entry name" value="AMINO ACID TRANSPORTER"/>
    <property type="match status" value="1"/>
</dbReference>
<dbReference type="GO" id="GO:0015179">
    <property type="term" value="F:L-amino acid transmembrane transporter activity"/>
    <property type="evidence" value="ECO:0007669"/>
    <property type="project" value="TreeGrafter"/>
</dbReference>
<feature type="transmembrane region" description="Helical" evidence="5">
    <location>
        <begin position="155"/>
        <end position="175"/>
    </location>
</feature>
<evidence type="ECO:0000313" key="8">
    <source>
        <dbReference type="Proteomes" id="UP001075354"/>
    </source>
</evidence>